<comment type="caution">
    <text evidence="2">The sequence shown here is derived from an EMBL/GenBank/DDBJ whole genome shotgun (WGS) entry which is preliminary data.</text>
</comment>
<accession>A0ABR7D363</accession>
<dbReference type="Proteomes" id="UP000646484">
    <property type="component" value="Unassembled WGS sequence"/>
</dbReference>
<dbReference type="PROSITE" id="PS51257">
    <property type="entry name" value="PROKAR_LIPOPROTEIN"/>
    <property type="match status" value="1"/>
</dbReference>
<keyword evidence="3" id="KW-1185">Reference proteome</keyword>
<feature type="domain" description="DUF4842" evidence="1">
    <location>
        <begin position="158"/>
        <end position="363"/>
    </location>
</feature>
<reference evidence="2 3" key="1">
    <citation type="submission" date="2020-08" db="EMBL/GenBank/DDBJ databases">
        <title>Genome public.</title>
        <authorList>
            <person name="Liu C."/>
            <person name="Sun Q."/>
        </authorList>
    </citation>
    <scope>NUCLEOTIDE SEQUENCE [LARGE SCALE GENOMIC DNA]</scope>
    <source>
        <strain evidence="2 3">NSJ-56</strain>
    </source>
</reference>
<dbReference type="RefSeq" id="WP_186976342.1">
    <property type="nucleotide sequence ID" value="NZ_JACOOH010000005.1"/>
</dbReference>
<gene>
    <name evidence="2" type="ORF">H8S64_12530</name>
</gene>
<sequence length="376" mass="42438">MRNLLCCLVLGVLFTACHKDGPYKGGDKDLVVPLDFNWKTLERQDLKLNKPSSVYLVKNGEELLIGDGLETGEYTFTTGIKGGELKVKPSAMAYSIARAPGDEVPNGHRMIYYPGEGYWASMMVEDVFPWLGDLDMNDVVFNFRLGYETISDNNNGKEVKSLTIWIKPVAMGGAAYKQVGLALNFVNKSMKHLAVNKVSGQVFMENEMFTLNKKGNEEGEEYIVPLIGNLYSCFGKEGGILNTERNLLRFDAEEVVIKIEFSQKPKLTEIQLEPDNAGNMMDLFVTFGTRGKEVHVKGRPATAKMDPELLHHSNNRNFSSPENWVWALILDTPLKYPQESEAIYKAYPDFEKWVNGEAGFETQDEWSFNYNSDLVY</sequence>
<organism evidence="2 3">
    <name type="scientific">Butyricimonas hominis</name>
    <dbReference type="NCBI Taxonomy" id="2763032"/>
    <lineage>
        <taxon>Bacteria</taxon>
        <taxon>Pseudomonadati</taxon>
        <taxon>Bacteroidota</taxon>
        <taxon>Bacteroidia</taxon>
        <taxon>Bacteroidales</taxon>
        <taxon>Odoribacteraceae</taxon>
        <taxon>Butyricimonas</taxon>
    </lineage>
</organism>
<dbReference type="NCBIfam" id="TIGR04456">
    <property type="entry name" value="LruC_dom"/>
    <property type="match status" value="1"/>
</dbReference>
<dbReference type="Pfam" id="PF16130">
    <property type="entry name" value="DUF4842"/>
    <property type="match status" value="1"/>
</dbReference>
<dbReference type="InterPro" id="IPR031025">
    <property type="entry name" value="LruC_dom"/>
</dbReference>
<protein>
    <submittedName>
        <fullName evidence="2">LruC domain-containing protein</fullName>
    </submittedName>
</protein>
<proteinExistence type="predicted"/>
<dbReference type="EMBL" id="JACOOH010000005">
    <property type="protein sequence ID" value="MBC5621925.1"/>
    <property type="molecule type" value="Genomic_DNA"/>
</dbReference>
<dbReference type="InterPro" id="IPR032295">
    <property type="entry name" value="DUF4842"/>
</dbReference>
<name>A0ABR7D363_9BACT</name>
<evidence type="ECO:0000313" key="3">
    <source>
        <dbReference type="Proteomes" id="UP000646484"/>
    </source>
</evidence>
<evidence type="ECO:0000313" key="2">
    <source>
        <dbReference type="EMBL" id="MBC5621925.1"/>
    </source>
</evidence>
<evidence type="ECO:0000259" key="1">
    <source>
        <dbReference type="Pfam" id="PF16130"/>
    </source>
</evidence>